<feature type="transmembrane region" description="Helical" evidence="1">
    <location>
        <begin position="61"/>
        <end position="79"/>
    </location>
</feature>
<dbReference type="eggNOG" id="ENOG502ZB2X">
    <property type="taxonomic scope" value="Bacteria"/>
</dbReference>
<dbReference type="EMBL" id="KU665237">
    <property type="protein sequence ID" value="AQY60388.1"/>
    <property type="molecule type" value="Genomic_DNA"/>
</dbReference>
<gene>
    <name evidence="2" type="primary">NC126_4292</name>
    <name evidence="3" type="ORF">A19Y_4020</name>
</gene>
<reference evidence="3 4" key="1">
    <citation type="journal article" date="2014" name="Appl. Environ. Microbiol.">
        <title>Elucidation of insertion elements encoded on plasmids and in vitro construction of shuttle vectors from the toxic cyanobacterium Planktothrix.</title>
        <authorList>
            <person name="Christiansen G."/>
            <person name="Goesmann A."/>
            <person name="Kurmayer R."/>
        </authorList>
    </citation>
    <scope>NUCLEOTIDE SEQUENCE [LARGE SCALE GENOMIC DNA]</scope>
    <source>
        <strain evidence="3 4">NIVA-CYA 126/8</strain>
    </source>
</reference>
<dbReference type="GeneID" id="77289996"/>
<dbReference type="EMBL" id="CM002803">
    <property type="protein sequence ID" value="KEI68735.1"/>
    <property type="molecule type" value="Genomic_DNA"/>
</dbReference>
<evidence type="ECO:0000313" key="4">
    <source>
        <dbReference type="Proteomes" id="UP000027395"/>
    </source>
</evidence>
<name>A0A073CXI6_PLAA1</name>
<dbReference type="HOGENOM" id="CLU_100484_0_0_3"/>
<protein>
    <submittedName>
        <fullName evidence="3">Uncharacterized protein</fullName>
    </submittedName>
</protein>
<accession>A0A073CXI6</accession>
<dbReference type="STRING" id="388467.A19Y_4020"/>
<feature type="transmembrane region" description="Helical" evidence="1">
    <location>
        <begin position="34"/>
        <end position="55"/>
    </location>
</feature>
<sequence>MTDLDGLEITPGELKHWSGINENLLYRPGTAKKLIGEGLKTLVIAGLLLISYWIWSLIFPELALIFIIIYLILIILLVLEDMIKIWLTLNRPQCVKLLNQVDNYNSIVKALNIYHQIEATEHPQAKLDNQDAIIHALKLIRIELIRGLKIERILKKNKKFIEKNPELFDLNFTSLTVLQTEKPTTEQGRLLYQAFEIASEVHQLLKQLQD</sequence>
<evidence type="ECO:0000313" key="2">
    <source>
        <dbReference type="EMBL" id="AQY60388.1"/>
    </source>
</evidence>
<dbReference type="RefSeq" id="WP_042156227.1">
    <property type="nucleotide sequence ID" value="NZ_CM002803.1"/>
</dbReference>
<organism evidence="3 4">
    <name type="scientific">Planktothrix agardhii (strain NIVA-CYA 126/8)</name>
    <dbReference type="NCBI Taxonomy" id="388467"/>
    <lineage>
        <taxon>Bacteria</taxon>
        <taxon>Bacillati</taxon>
        <taxon>Cyanobacteriota</taxon>
        <taxon>Cyanophyceae</taxon>
        <taxon>Oscillatoriophycideae</taxon>
        <taxon>Oscillatoriales</taxon>
        <taxon>Microcoleaceae</taxon>
        <taxon>Planktothrix</taxon>
    </lineage>
</organism>
<reference evidence="2" key="2">
    <citation type="journal article" date="2017" name="Front. Microbiol.">
        <title>Evolution of Anabaenopeptin Peptide Structural Variability in the Cyanobacterium Planktothrix.</title>
        <authorList>
            <person name="Entfellner E."/>
            <person name="Frei M."/>
            <person name="Christiansen G."/>
            <person name="Deng L."/>
            <person name="Blom J."/>
            <person name="Kurmayer R."/>
        </authorList>
    </citation>
    <scope>NUCLEOTIDE SEQUENCE</scope>
    <source>
        <strain evidence="2">NIVA-CYA 126/8</strain>
    </source>
</reference>
<proteinExistence type="predicted"/>
<keyword evidence="1" id="KW-0472">Membrane</keyword>
<keyword evidence="1" id="KW-0812">Transmembrane</keyword>
<dbReference type="PATRIC" id="fig|388467.6.peg.3962"/>
<evidence type="ECO:0000313" key="3">
    <source>
        <dbReference type="EMBL" id="KEI68735.1"/>
    </source>
</evidence>
<dbReference type="AlphaFoldDB" id="A0A073CXI6"/>
<keyword evidence="4" id="KW-1185">Reference proteome</keyword>
<keyword evidence="1" id="KW-1133">Transmembrane helix</keyword>
<evidence type="ECO:0000256" key="1">
    <source>
        <dbReference type="SAM" id="Phobius"/>
    </source>
</evidence>
<dbReference type="Proteomes" id="UP000027395">
    <property type="component" value="Chromosome"/>
</dbReference>